<evidence type="ECO:0000256" key="1">
    <source>
        <dbReference type="ARBA" id="ARBA00001946"/>
    </source>
</evidence>
<keyword evidence="13" id="KW-1185">Reference proteome</keyword>
<keyword evidence="3 10" id="KW-0808">Transferase</keyword>
<organism evidence="12 13">
    <name type="scientific">Tieghemostelium lacteum</name>
    <name type="common">Slime mold</name>
    <name type="synonym">Dictyostelium lacteum</name>
    <dbReference type="NCBI Taxonomy" id="361077"/>
    <lineage>
        <taxon>Eukaryota</taxon>
        <taxon>Amoebozoa</taxon>
        <taxon>Evosea</taxon>
        <taxon>Eumycetozoa</taxon>
        <taxon>Dictyostelia</taxon>
        <taxon>Dictyosteliales</taxon>
        <taxon>Raperosteliaceae</taxon>
        <taxon>Tieghemostelium</taxon>
    </lineage>
</organism>
<keyword evidence="11" id="KW-1133">Transmembrane helix</keyword>
<dbReference type="GO" id="GO:0045337">
    <property type="term" value="P:farnesyl diphosphate biosynthetic process"/>
    <property type="evidence" value="ECO:0007669"/>
    <property type="project" value="TreeGrafter"/>
</dbReference>
<evidence type="ECO:0000256" key="3">
    <source>
        <dbReference type="ARBA" id="ARBA00022679"/>
    </source>
</evidence>
<keyword evidence="4" id="KW-0479">Metal-binding</keyword>
<keyword evidence="11" id="KW-0472">Membrane</keyword>
<dbReference type="CDD" id="cd00685">
    <property type="entry name" value="Trans_IPPS_HT"/>
    <property type="match status" value="1"/>
</dbReference>
<dbReference type="PANTHER" id="PTHR11525">
    <property type="entry name" value="FARNESYL-PYROPHOSPHATE SYNTHETASE"/>
    <property type="match status" value="1"/>
</dbReference>
<evidence type="ECO:0000256" key="4">
    <source>
        <dbReference type="ARBA" id="ARBA00022723"/>
    </source>
</evidence>
<evidence type="ECO:0000256" key="6">
    <source>
        <dbReference type="ARBA" id="ARBA00023229"/>
    </source>
</evidence>
<protein>
    <recommendedName>
        <fullName evidence="9">(2E,6E)-farnesyl diphosphate synthase</fullName>
    </recommendedName>
    <alternativeName>
        <fullName evidence="8">Dimethylallyltranstransferase</fullName>
    </alternativeName>
    <alternativeName>
        <fullName evidence="7">Geranyltranstransferase</fullName>
    </alternativeName>
</protein>
<evidence type="ECO:0000256" key="8">
    <source>
        <dbReference type="ARBA" id="ARBA00032448"/>
    </source>
</evidence>
<comment type="cofactor">
    <cofactor evidence="1">
        <name>Mg(2+)</name>
        <dbReference type="ChEBI" id="CHEBI:18420"/>
    </cofactor>
</comment>
<dbReference type="STRING" id="361077.A0A152A2T7"/>
<dbReference type="InterPro" id="IPR000092">
    <property type="entry name" value="Polyprenyl_synt"/>
</dbReference>
<evidence type="ECO:0000313" key="12">
    <source>
        <dbReference type="EMBL" id="KYR00558.1"/>
    </source>
</evidence>
<dbReference type="SUPFAM" id="SSF48576">
    <property type="entry name" value="Terpenoid synthases"/>
    <property type="match status" value="1"/>
</dbReference>
<dbReference type="InterPro" id="IPR039702">
    <property type="entry name" value="FPS1-like"/>
</dbReference>
<dbReference type="Gene3D" id="1.10.600.10">
    <property type="entry name" value="Farnesyl Diphosphate Synthase"/>
    <property type="match status" value="1"/>
</dbReference>
<dbReference type="GO" id="GO:0046872">
    <property type="term" value="F:metal ion binding"/>
    <property type="evidence" value="ECO:0007669"/>
    <property type="project" value="UniProtKB-KW"/>
</dbReference>
<dbReference type="InterPro" id="IPR008949">
    <property type="entry name" value="Isoprenoid_synthase_dom_sf"/>
</dbReference>
<dbReference type="PROSITE" id="PS00444">
    <property type="entry name" value="POLYPRENYL_SYNTHASE_2"/>
    <property type="match status" value="1"/>
</dbReference>
<keyword evidence="11" id="KW-0812">Transmembrane</keyword>
<dbReference type="InParanoid" id="A0A152A2T7"/>
<dbReference type="SFLD" id="SFLDG01017">
    <property type="entry name" value="Polyprenyl_Transferase_Like"/>
    <property type="match status" value="1"/>
</dbReference>
<comment type="caution">
    <text evidence="12">The sequence shown here is derived from an EMBL/GenBank/DDBJ whole genome shotgun (WGS) entry which is preliminary data.</text>
</comment>
<evidence type="ECO:0000313" key="13">
    <source>
        <dbReference type="Proteomes" id="UP000076078"/>
    </source>
</evidence>
<evidence type="ECO:0000256" key="2">
    <source>
        <dbReference type="ARBA" id="ARBA00006706"/>
    </source>
</evidence>
<dbReference type="GO" id="GO:0004161">
    <property type="term" value="F:dimethylallyltranstransferase activity"/>
    <property type="evidence" value="ECO:0007669"/>
    <property type="project" value="TreeGrafter"/>
</dbReference>
<dbReference type="Proteomes" id="UP000076078">
    <property type="component" value="Unassembled WGS sequence"/>
</dbReference>
<evidence type="ECO:0000256" key="11">
    <source>
        <dbReference type="SAM" id="Phobius"/>
    </source>
</evidence>
<dbReference type="OrthoDB" id="10257492at2759"/>
<dbReference type="AlphaFoldDB" id="A0A152A2T7"/>
<evidence type="ECO:0000256" key="10">
    <source>
        <dbReference type="RuleBase" id="RU004466"/>
    </source>
</evidence>
<feature type="transmembrane region" description="Helical" evidence="11">
    <location>
        <begin position="232"/>
        <end position="250"/>
    </location>
</feature>
<gene>
    <name evidence="12" type="ORF">DLAC_02574</name>
</gene>
<dbReference type="PANTHER" id="PTHR11525:SF0">
    <property type="entry name" value="FARNESYL PYROPHOSPHATE SYNTHASE"/>
    <property type="match status" value="1"/>
</dbReference>
<dbReference type="EMBL" id="LODT01000013">
    <property type="protein sequence ID" value="KYR00558.1"/>
    <property type="molecule type" value="Genomic_DNA"/>
</dbReference>
<name>A0A152A2T7_TIELA</name>
<proteinExistence type="inferred from homology"/>
<accession>A0A152A2T7</accession>
<dbReference type="SFLD" id="SFLDS00005">
    <property type="entry name" value="Isoprenoid_Synthase_Type_I"/>
    <property type="match status" value="1"/>
</dbReference>
<evidence type="ECO:0000256" key="9">
    <source>
        <dbReference type="ARBA" id="ARBA00032873"/>
    </source>
</evidence>
<dbReference type="FunFam" id="1.10.600.10:FF:000008">
    <property type="entry name" value="Farnesyl pyrophosphate synthase"/>
    <property type="match status" value="1"/>
</dbReference>
<dbReference type="FunCoup" id="A0A152A2T7">
    <property type="interactions" value="715"/>
</dbReference>
<dbReference type="InterPro" id="IPR033749">
    <property type="entry name" value="Polyprenyl_synt_CS"/>
</dbReference>
<dbReference type="GO" id="GO:0005737">
    <property type="term" value="C:cytoplasm"/>
    <property type="evidence" value="ECO:0007669"/>
    <property type="project" value="TreeGrafter"/>
</dbReference>
<reference evidence="12 13" key="1">
    <citation type="submission" date="2015-12" db="EMBL/GenBank/DDBJ databases">
        <title>Dictyostelia acquired genes for synthesis and detection of signals that induce cell-type specialization by lateral gene transfer from prokaryotes.</title>
        <authorList>
            <person name="Gloeckner G."/>
            <person name="Schaap P."/>
        </authorList>
    </citation>
    <scope>NUCLEOTIDE SEQUENCE [LARGE SCALE GENOMIC DNA]</scope>
    <source>
        <strain evidence="12 13">TK</strain>
    </source>
</reference>
<sequence length="382" mass="44172">MEKHIFRTSIISSHLSQENLEAELTMNPTASKKSEEIANFVEIFPILKAEILKDLPLMDMPKDKIEWIDKLIEINVAGGKMNRGLTVLHSLQLLVEGRTLTRSEIFKANVLGWCVEWLQAFFLVADDIMDQSITRRGQPCWYRQTNPSSSNNSLIGNIAINDSFILESCIYTLIKKYFRNEPYYADVLDIFHETAYQTELGQLLDLTTQPNRGDFSMFTLDTYRRIVKYKTAYYSFYLPVALSMLMAGIVSKPSFDTARDILLPMGEYFQIQDDFLDCYGEPSVIGKIGRDIEENKCSWLICQAILNGTPAQIALLKKHYGLDSKVDVEIVKRIYNEIDIQKIFRQYEDQSYGQLVEKIKLVKIMPQEVFLKLLSRIYKREV</sequence>
<evidence type="ECO:0000256" key="5">
    <source>
        <dbReference type="ARBA" id="ARBA00022842"/>
    </source>
</evidence>
<keyword evidence="6" id="KW-0414">Isoprene biosynthesis</keyword>
<dbReference type="Pfam" id="PF00348">
    <property type="entry name" value="polyprenyl_synt"/>
    <property type="match status" value="1"/>
</dbReference>
<keyword evidence="5" id="KW-0460">Magnesium</keyword>
<evidence type="ECO:0000256" key="7">
    <source>
        <dbReference type="ARBA" id="ARBA00032380"/>
    </source>
</evidence>
<dbReference type="GO" id="GO:0004337">
    <property type="term" value="F:(2E,6E)-farnesyl diphosphate synthase activity"/>
    <property type="evidence" value="ECO:0007669"/>
    <property type="project" value="TreeGrafter"/>
</dbReference>
<comment type="similarity">
    <text evidence="2 10">Belongs to the FPP/GGPP synthase family.</text>
</comment>
<dbReference type="OMA" id="CSWVVNQ"/>
<dbReference type="PROSITE" id="PS00723">
    <property type="entry name" value="POLYPRENYL_SYNTHASE_1"/>
    <property type="match status" value="1"/>
</dbReference>